<evidence type="ECO:0000313" key="3">
    <source>
        <dbReference type="Proteomes" id="UP000239550"/>
    </source>
</evidence>
<gene>
    <name evidence="2" type="ORF">C6H66_24075</name>
</gene>
<organism evidence="2 3">
    <name type="scientific">Photorhabdus hindustanensis</name>
    <dbReference type="NCBI Taxonomy" id="2918802"/>
    <lineage>
        <taxon>Bacteria</taxon>
        <taxon>Pseudomonadati</taxon>
        <taxon>Pseudomonadota</taxon>
        <taxon>Gammaproteobacteria</taxon>
        <taxon>Enterobacterales</taxon>
        <taxon>Morganellaceae</taxon>
        <taxon>Photorhabdus</taxon>
    </lineage>
</organism>
<protein>
    <submittedName>
        <fullName evidence="2">Uncharacterized protein</fullName>
    </submittedName>
</protein>
<keyword evidence="3" id="KW-1185">Reference proteome</keyword>
<accession>A0A2S8PU35</accession>
<evidence type="ECO:0000313" key="2">
    <source>
        <dbReference type="EMBL" id="PQQ22307.1"/>
    </source>
</evidence>
<evidence type="ECO:0000256" key="1">
    <source>
        <dbReference type="SAM" id="Coils"/>
    </source>
</evidence>
<keyword evidence="1" id="KW-0175">Coiled coil</keyword>
<dbReference type="AlphaFoldDB" id="A0A2S8PU35"/>
<dbReference type="EMBL" id="PUWT01000111">
    <property type="protein sequence ID" value="PQQ22307.1"/>
    <property type="molecule type" value="Genomic_DNA"/>
</dbReference>
<comment type="caution">
    <text evidence="2">The sequence shown here is derived from an EMBL/GenBank/DDBJ whole genome shotgun (WGS) entry which is preliminary data.</text>
</comment>
<sequence>MIEVFKALAHWHDSDERIRELEAENAKLREKLEAEQAWLDVKCERAKEMVVAYAKLQADKTGDSTYLDDVLAELNIPAIELERTYGWIKGTV</sequence>
<proteinExistence type="predicted"/>
<reference evidence="2 3" key="1">
    <citation type="submission" date="2018-02" db="EMBL/GenBank/DDBJ databases">
        <title>Five New Genomes of Indian Photorhabdus Isolates TSA.</title>
        <authorList>
            <person name="Dubay B."/>
            <person name="Somvanshi V.S."/>
        </authorList>
    </citation>
    <scope>NUCLEOTIDE SEQUENCE [LARGE SCALE GENOMIC DNA]</scope>
    <source>
        <strain evidence="2 3">H1</strain>
    </source>
</reference>
<dbReference type="RefSeq" id="WP_105396965.1">
    <property type="nucleotide sequence ID" value="NZ_CAWNTA010000015.1"/>
</dbReference>
<feature type="coiled-coil region" evidence="1">
    <location>
        <begin position="11"/>
        <end position="38"/>
    </location>
</feature>
<name>A0A2S8PU35_9GAMM</name>
<dbReference type="Proteomes" id="UP000239550">
    <property type="component" value="Unassembled WGS sequence"/>
</dbReference>